<evidence type="ECO:0000313" key="3">
    <source>
        <dbReference type="WBParaSite" id="TTAC_0000120501-mRNA-1"/>
    </source>
</evidence>
<name>A0A0R3WKG6_HYDTA</name>
<protein>
    <submittedName>
        <fullName evidence="3">RES domain-containing protein</fullName>
    </submittedName>
</protein>
<sequence length="76" mass="8717">MLERFYPEVQRRDVRGAALKWFMWRVCENQAPGGRWTVAIPGRTGETITNAVNPFHPSQEIELSLDDAKQLSFLIA</sequence>
<evidence type="ECO:0000313" key="1">
    <source>
        <dbReference type="EMBL" id="VDM17622.1"/>
    </source>
</evidence>
<reference evidence="3" key="1">
    <citation type="submission" date="2017-02" db="UniProtKB">
        <authorList>
            <consortium name="WormBaseParasite"/>
        </authorList>
    </citation>
    <scope>IDENTIFICATION</scope>
</reference>
<keyword evidence="2" id="KW-1185">Reference proteome</keyword>
<proteinExistence type="predicted"/>
<dbReference type="AlphaFoldDB" id="A0A0R3WKG6"/>
<organism evidence="3">
    <name type="scientific">Hydatigena taeniaeformis</name>
    <name type="common">Feline tapeworm</name>
    <name type="synonym">Taenia taeniaeformis</name>
    <dbReference type="NCBI Taxonomy" id="6205"/>
    <lineage>
        <taxon>Eukaryota</taxon>
        <taxon>Metazoa</taxon>
        <taxon>Spiralia</taxon>
        <taxon>Lophotrochozoa</taxon>
        <taxon>Platyhelminthes</taxon>
        <taxon>Cestoda</taxon>
        <taxon>Eucestoda</taxon>
        <taxon>Cyclophyllidea</taxon>
        <taxon>Taeniidae</taxon>
        <taxon>Hydatigera</taxon>
    </lineage>
</organism>
<accession>A0A0R3WKG6</accession>
<dbReference type="Proteomes" id="UP000274429">
    <property type="component" value="Unassembled WGS sequence"/>
</dbReference>
<reference evidence="1 2" key="2">
    <citation type="submission" date="2018-11" db="EMBL/GenBank/DDBJ databases">
        <authorList>
            <consortium name="Pathogen Informatics"/>
        </authorList>
    </citation>
    <scope>NUCLEOTIDE SEQUENCE [LARGE SCALE GENOMIC DNA]</scope>
</reference>
<gene>
    <name evidence="1" type="ORF">TTAC_LOCUS1206</name>
</gene>
<dbReference type="EMBL" id="UYWX01000215">
    <property type="protein sequence ID" value="VDM17622.1"/>
    <property type="molecule type" value="Genomic_DNA"/>
</dbReference>
<evidence type="ECO:0000313" key="2">
    <source>
        <dbReference type="Proteomes" id="UP000274429"/>
    </source>
</evidence>
<dbReference type="WBParaSite" id="TTAC_0000120501-mRNA-1">
    <property type="protein sequence ID" value="TTAC_0000120501-mRNA-1"/>
    <property type="gene ID" value="TTAC_0000120501"/>
</dbReference>